<gene>
    <name evidence="2" type="ORF">CK240_06705</name>
</gene>
<proteinExistence type="predicted"/>
<accession>A0A2A2GJ71</accession>
<sequence>MIRTTCLAAVTALVATAALAHHGWSWAEDQLSRLAGTITQVTIAPPHPTLLVEDAQGTVWTVELGNPGRTQRAGFVEGTAAPSARVEVLGNRDQDASQARIKAVRITIEGRDFDFYPERIPPGV</sequence>
<dbReference type="Pfam" id="PF19649">
    <property type="entry name" value="DUF6152"/>
    <property type="match status" value="1"/>
</dbReference>
<dbReference type="Proteomes" id="UP000218023">
    <property type="component" value="Unassembled WGS sequence"/>
</dbReference>
<dbReference type="OrthoDB" id="512581at2"/>
<dbReference type="EMBL" id="NSJZ01000004">
    <property type="protein sequence ID" value="PAU97656.1"/>
    <property type="molecule type" value="Genomic_DNA"/>
</dbReference>
<feature type="chain" id="PRO_5013376420" evidence="1">
    <location>
        <begin position="28"/>
        <end position="124"/>
    </location>
</feature>
<keyword evidence="1" id="KW-0732">Signal</keyword>
<dbReference type="InterPro" id="IPR046150">
    <property type="entry name" value="DUF6152"/>
</dbReference>
<dbReference type="AlphaFoldDB" id="A0A2A2GJ71"/>
<dbReference type="RefSeq" id="WP_095639572.1">
    <property type="nucleotide sequence ID" value="NZ_NSJZ01000004.1"/>
</dbReference>
<reference evidence="2 3" key="1">
    <citation type="submission" date="2017-09" db="EMBL/GenBank/DDBJ databases">
        <title>Paracoccus alkalisoli sp. nov., isolated from saline alkaline soil.</title>
        <authorList>
            <person name="Dong X."/>
            <person name="Zhang G."/>
        </authorList>
    </citation>
    <scope>NUCLEOTIDE SEQUENCE [LARGE SCALE GENOMIC DNA]</scope>
    <source>
        <strain evidence="2 3">WN007</strain>
    </source>
</reference>
<keyword evidence="3" id="KW-1185">Reference proteome</keyword>
<comment type="caution">
    <text evidence="2">The sequence shown here is derived from an EMBL/GenBank/DDBJ whole genome shotgun (WGS) entry which is preliminary data.</text>
</comment>
<protein>
    <submittedName>
        <fullName evidence="2">Uncharacterized protein</fullName>
    </submittedName>
</protein>
<evidence type="ECO:0000313" key="2">
    <source>
        <dbReference type="EMBL" id="PAU97656.1"/>
    </source>
</evidence>
<feature type="signal peptide" evidence="1">
    <location>
        <begin position="1"/>
        <end position="27"/>
    </location>
</feature>
<evidence type="ECO:0000313" key="3">
    <source>
        <dbReference type="Proteomes" id="UP000218023"/>
    </source>
</evidence>
<evidence type="ECO:0000256" key="1">
    <source>
        <dbReference type="SAM" id="SignalP"/>
    </source>
</evidence>
<organism evidence="2 3">
    <name type="scientific">Paracoccus salipaludis</name>
    <dbReference type="NCBI Taxonomy" id="2032623"/>
    <lineage>
        <taxon>Bacteria</taxon>
        <taxon>Pseudomonadati</taxon>
        <taxon>Pseudomonadota</taxon>
        <taxon>Alphaproteobacteria</taxon>
        <taxon>Rhodobacterales</taxon>
        <taxon>Paracoccaceae</taxon>
        <taxon>Paracoccus</taxon>
    </lineage>
</organism>
<name>A0A2A2GJ71_9RHOB</name>